<evidence type="ECO:0000256" key="5">
    <source>
        <dbReference type="ARBA" id="ARBA00023002"/>
    </source>
</evidence>
<sequence>MTETVPSQDGLPTARRCPLDPPEELGKLRAEEPISRMAFPDGHLGWLVTSHAGVKAVLGGREFGSRADLLRAPIPLAMAAQPTEVSPGMFTAMDPPEHTRYRKLIAGWFTMRRMRQLEPRIEQIVAEHLDAMERVGGPVDLVQAFAEPVSALVISELLGVPARDQDRFLAATKALFGVHSSAEDAIAGWQGIREFLLELVAAKRADPAEDLISQLVTEGDLTDQELITIGSLLLVAGHDTSNNQLALSVHALFRHPEQLAALVADPELVPGAVEELLRYLTIVHIGSIRAALEDTELDGHRLAAGDAVSLSLSAANRDPEVFEDPDTLDITRSASSHVAFGHGVHQCVGQQLARAELRVALTALLRRFPDLRPAGDPDQVRMRTDSIIYGVHELPVTWGNHTESEE</sequence>
<dbReference type="SUPFAM" id="SSF48264">
    <property type="entry name" value="Cytochrome P450"/>
    <property type="match status" value="1"/>
</dbReference>
<dbReference type="GO" id="GO:0016705">
    <property type="term" value="F:oxidoreductase activity, acting on paired donors, with incorporation or reduction of molecular oxygen"/>
    <property type="evidence" value="ECO:0007669"/>
    <property type="project" value="InterPro"/>
</dbReference>
<keyword evidence="6 9" id="KW-0408">Iron</keyword>
<proteinExistence type="inferred from homology"/>
<dbReference type="Gene3D" id="1.10.630.10">
    <property type="entry name" value="Cytochrome P450"/>
    <property type="match status" value="1"/>
</dbReference>
<reference evidence="11 12" key="1">
    <citation type="submission" date="2019-06" db="EMBL/GenBank/DDBJ databases">
        <title>Sequencing the genomes of 1000 actinobacteria strains.</title>
        <authorList>
            <person name="Klenk H.-P."/>
        </authorList>
    </citation>
    <scope>NUCLEOTIDE SEQUENCE [LARGE SCALE GENOMIC DNA]</scope>
    <source>
        <strain evidence="11 12">DSM 45679</strain>
    </source>
</reference>
<dbReference type="GO" id="GO:0005506">
    <property type="term" value="F:iron ion binding"/>
    <property type="evidence" value="ECO:0007669"/>
    <property type="project" value="InterPro"/>
</dbReference>
<dbReference type="PROSITE" id="PS00086">
    <property type="entry name" value="CYTOCHROME_P450"/>
    <property type="match status" value="1"/>
</dbReference>
<dbReference type="FunFam" id="1.10.630.10:FF:000018">
    <property type="entry name" value="Cytochrome P450 monooxygenase"/>
    <property type="match status" value="1"/>
</dbReference>
<keyword evidence="12" id="KW-1185">Reference proteome</keyword>
<comment type="pathway">
    <text evidence="1">Antibiotic biosynthesis; vancomycin biosynthesis.</text>
</comment>
<dbReference type="Pfam" id="PF00067">
    <property type="entry name" value="p450"/>
    <property type="match status" value="1"/>
</dbReference>
<gene>
    <name evidence="11" type="ORF">FB471_2953</name>
</gene>
<comment type="similarity">
    <text evidence="2 9">Belongs to the cytochrome P450 family.</text>
</comment>
<evidence type="ECO:0000313" key="11">
    <source>
        <dbReference type="EMBL" id="TQJ03202.1"/>
    </source>
</evidence>
<dbReference type="GO" id="GO:0004497">
    <property type="term" value="F:monooxygenase activity"/>
    <property type="evidence" value="ECO:0007669"/>
    <property type="project" value="UniProtKB-KW"/>
</dbReference>
<keyword evidence="3 9" id="KW-0349">Heme</keyword>
<organism evidence="11 12">
    <name type="scientific">Amycolatopsis cihanbeyliensis</name>
    <dbReference type="NCBI Taxonomy" id="1128664"/>
    <lineage>
        <taxon>Bacteria</taxon>
        <taxon>Bacillati</taxon>
        <taxon>Actinomycetota</taxon>
        <taxon>Actinomycetes</taxon>
        <taxon>Pseudonocardiales</taxon>
        <taxon>Pseudonocardiaceae</taxon>
        <taxon>Amycolatopsis</taxon>
    </lineage>
</organism>
<dbReference type="OrthoDB" id="3664945at2"/>
<keyword evidence="7 9" id="KW-0503">Monooxygenase</keyword>
<dbReference type="PANTHER" id="PTHR46696:SF1">
    <property type="entry name" value="CYTOCHROME P450 YJIB-RELATED"/>
    <property type="match status" value="1"/>
</dbReference>
<keyword evidence="5 9" id="KW-0560">Oxidoreductase</keyword>
<evidence type="ECO:0000256" key="4">
    <source>
        <dbReference type="ARBA" id="ARBA00022723"/>
    </source>
</evidence>
<accession>A0A542DJC6</accession>
<feature type="region of interest" description="Disordered" evidence="10">
    <location>
        <begin position="1"/>
        <end position="24"/>
    </location>
</feature>
<keyword evidence="4 9" id="KW-0479">Metal-binding</keyword>
<dbReference type="CDD" id="cd11030">
    <property type="entry name" value="CYP105-like"/>
    <property type="match status" value="1"/>
</dbReference>
<dbReference type="RefSeq" id="WP_141998746.1">
    <property type="nucleotide sequence ID" value="NZ_VFML01000001.1"/>
</dbReference>
<dbReference type="GO" id="GO:0020037">
    <property type="term" value="F:heme binding"/>
    <property type="evidence" value="ECO:0007669"/>
    <property type="project" value="InterPro"/>
</dbReference>
<dbReference type="AlphaFoldDB" id="A0A542DJC6"/>
<evidence type="ECO:0000256" key="3">
    <source>
        <dbReference type="ARBA" id="ARBA00022617"/>
    </source>
</evidence>
<protein>
    <submittedName>
        <fullName evidence="11">Cytochrome P450</fullName>
    </submittedName>
</protein>
<evidence type="ECO:0000256" key="1">
    <source>
        <dbReference type="ARBA" id="ARBA00004660"/>
    </source>
</evidence>
<evidence type="ECO:0000256" key="8">
    <source>
        <dbReference type="ARBA" id="ARBA00055433"/>
    </source>
</evidence>
<dbReference type="PRINTS" id="PR00359">
    <property type="entry name" value="BP450"/>
</dbReference>
<comment type="function">
    <text evidence="8">Involved in the coupling of aromatic side chains of the heptapeptide of vancomycin.</text>
</comment>
<evidence type="ECO:0000256" key="10">
    <source>
        <dbReference type="SAM" id="MobiDB-lite"/>
    </source>
</evidence>
<dbReference type="InterPro" id="IPR017972">
    <property type="entry name" value="Cyt_P450_CS"/>
</dbReference>
<evidence type="ECO:0000256" key="2">
    <source>
        <dbReference type="ARBA" id="ARBA00010617"/>
    </source>
</evidence>
<dbReference type="EMBL" id="VFML01000001">
    <property type="protein sequence ID" value="TQJ03202.1"/>
    <property type="molecule type" value="Genomic_DNA"/>
</dbReference>
<evidence type="ECO:0000256" key="6">
    <source>
        <dbReference type="ARBA" id="ARBA00023004"/>
    </source>
</evidence>
<comment type="caution">
    <text evidence="11">The sequence shown here is derived from an EMBL/GenBank/DDBJ whole genome shotgun (WGS) entry which is preliminary data.</text>
</comment>
<evidence type="ECO:0000256" key="9">
    <source>
        <dbReference type="RuleBase" id="RU000461"/>
    </source>
</evidence>
<dbReference type="InterPro" id="IPR002397">
    <property type="entry name" value="Cyt_P450_B"/>
</dbReference>
<dbReference type="Proteomes" id="UP000320876">
    <property type="component" value="Unassembled WGS sequence"/>
</dbReference>
<dbReference type="PRINTS" id="PR00385">
    <property type="entry name" value="P450"/>
</dbReference>
<evidence type="ECO:0000256" key="7">
    <source>
        <dbReference type="ARBA" id="ARBA00023033"/>
    </source>
</evidence>
<dbReference type="PANTHER" id="PTHR46696">
    <property type="entry name" value="P450, PUTATIVE (EUROFUNG)-RELATED"/>
    <property type="match status" value="1"/>
</dbReference>
<dbReference type="InterPro" id="IPR001128">
    <property type="entry name" value="Cyt_P450"/>
</dbReference>
<dbReference type="InterPro" id="IPR036396">
    <property type="entry name" value="Cyt_P450_sf"/>
</dbReference>
<evidence type="ECO:0000313" key="12">
    <source>
        <dbReference type="Proteomes" id="UP000320876"/>
    </source>
</evidence>
<name>A0A542DJC6_AMYCI</name>